<sequence>MSMIRDGANILNLDLSIWDGRSMLFTPADISHAELRKNAFDTGNPIGFYYYGRLKY</sequence>
<comment type="caution">
    <text evidence="1">The sequence shown here is derived from an EMBL/GenBank/DDBJ whole genome shotgun (WGS) entry which is preliminary data.</text>
</comment>
<proteinExistence type="predicted"/>
<organism evidence="1">
    <name type="scientific">bioreactor metagenome</name>
    <dbReference type="NCBI Taxonomy" id="1076179"/>
    <lineage>
        <taxon>unclassified sequences</taxon>
        <taxon>metagenomes</taxon>
        <taxon>ecological metagenomes</taxon>
    </lineage>
</organism>
<dbReference type="EMBL" id="VSSQ01011415">
    <property type="protein sequence ID" value="MPM46786.1"/>
    <property type="molecule type" value="Genomic_DNA"/>
</dbReference>
<gene>
    <name evidence="1" type="ORF">SDC9_93492</name>
</gene>
<protein>
    <submittedName>
        <fullName evidence="1">Uncharacterized protein</fullName>
    </submittedName>
</protein>
<dbReference type="AlphaFoldDB" id="A0A645A1J3"/>
<name>A0A645A1J3_9ZZZZ</name>
<reference evidence="1" key="1">
    <citation type="submission" date="2019-08" db="EMBL/GenBank/DDBJ databases">
        <authorList>
            <person name="Kucharzyk K."/>
            <person name="Murdoch R.W."/>
            <person name="Higgins S."/>
            <person name="Loffler F."/>
        </authorList>
    </citation>
    <scope>NUCLEOTIDE SEQUENCE</scope>
</reference>
<evidence type="ECO:0000313" key="1">
    <source>
        <dbReference type="EMBL" id="MPM46786.1"/>
    </source>
</evidence>
<accession>A0A645A1J3</accession>